<feature type="region of interest" description="Disordered" evidence="1">
    <location>
        <begin position="1"/>
        <end position="54"/>
    </location>
</feature>
<dbReference type="InterPro" id="IPR032871">
    <property type="entry name" value="AHH_dom_containing"/>
</dbReference>
<name>A0A286NVW3_9BACT</name>
<dbReference type="EMBL" id="CP022203">
    <property type="protein sequence ID" value="ATB51308.1"/>
    <property type="molecule type" value="Genomic_DNA"/>
</dbReference>
<organism evidence="2 3">
    <name type="scientific">Corallococcus macrosporus DSM 14697</name>
    <dbReference type="NCBI Taxonomy" id="1189310"/>
    <lineage>
        <taxon>Bacteria</taxon>
        <taxon>Pseudomonadati</taxon>
        <taxon>Myxococcota</taxon>
        <taxon>Myxococcia</taxon>
        <taxon>Myxococcales</taxon>
        <taxon>Cystobacterineae</taxon>
        <taxon>Myxococcaceae</taxon>
        <taxon>Corallococcus</taxon>
    </lineage>
</organism>
<dbReference type="AlphaFoldDB" id="A0A286NVW3"/>
<accession>A0A286NVW3</accession>
<dbReference type="Pfam" id="PF14412">
    <property type="entry name" value="AHH"/>
    <property type="match status" value="1"/>
</dbReference>
<reference evidence="2 3" key="1">
    <citation type="submission" date="2017-06" db="EMBL/GenBank/DDBJ databases">
        <title>Sequencing and comparative analysis of myxobacterial genomes.</title>
        <authorList>
            <person name="Rupp O."/>
            <person name="Goesmann A."/>
            <person name="Sogaard-Andersen L."/>
        </authorList>
    </citation>
    <scope>NUCLEOTIDE SEQUENCE [LARGE SCALE GENOMIC DNA]</scope>
    <source>
        <strain evidence="2 3">DSM 14697</strain>
    </source>
</reference>
<sequence length="295" mass="32744">MVNMPRTSTRKRTVKKAPLRTKVRKRHSVGGAADKKGTAVKKPKPPPSPHSWEGSYISDDHAHGCVNRHISAYTPSNPCSHRHQARLKAQQNPAKYTWPADADRQPDTVGAWDLTADGNFETHARTPFYHEAHHIVANAELQAVVAEAGEGIEPRGRVPLIVRSGLMREGYNLNSQLNMIILPMVKYAAVALGLPLHRRTPLHFHHAIYSEYIKRELRKRFSWVKKAAAEHEVPEYQATREAVELLSMEVQPQIIAAGEAMKAGTMAGDALEDIPHEFLSGGRNKGVDMLTGPPP</sequence>
<dbReference type="RefSeq" id="WP_157770498.1">
    <property type="nucleotide sequence ID" value="NZ_CP022203.1"/>
</dbReference>
<evidence type="ECO:0000313" key="3">
    <source>
        <dbReference type="Proteomes" id="UP000217343"/>
    </source>
</evidence>
<proteinExistence type="predicted"/>
<evidence type="ECO:0000313" key="2">
    <source>
        <dbReference type="EMBL" id="ATB51308.1"/>
    </source>
</evidence>
<gene>
    <name evidence="2" type="ORF">MYMAC_006966</name>
</gene>
<dbReference type="Proteomes" id="UP000217343">
    <property type="component" value="Chromosome"/>
</dbReference>
<dbReference type="KEGG" id="mmas:MYMAC_006966"/>
<evidence type="ECO:0000256" key="1">
    <source>
        <dbReference type="SAM" id="MobiDB-lite"/>
    </source>
</evidence>
<protein>
    <submittedName>
        <fullName evidence="2">Uncharacterized protein</fullName>
    </submittedName>
</protein>
<keyword evidence="3" id="KW-1185">Reference proteome</keyword>
<feature type="compositionally biased region" description="Basic residues" evidence="1">
    <location>
        <begin position="8"/>
        <end position="28"/>
    </location>
</feature>
<dbReference type="OrthoDB" id="5522371at2"/>